<dbReference type="EMBL" id="CM056743">
    <property type="protein sequence ID" value="KAJ8670336.1"/>
    <property type="molecule type" value="Genomic_DNA"/>
</dbReference>
<accession>A0ACC2NHE0</accession>
<comment type="caution">
    <text evidence="1">The sequence shown here is derived from an EMBL/GenBank/DDBJ whole genome shotgun (WGS) entry which is preliminary data.</text>
</comment>
<protein>
    <submittedName>
        <fullName evidence="1">Uncharacterized protein</fullName>
    </submittedName>
</protein>
<proteinExistence type="predicted"/>
<keyword evidence="2" id="KW-1185">Reference proteome</keyword>
<reference evidence="1" key="1">
    <citation type="submission" date="2023-04" db="EMBL/GenBank/DDBJ databases">
        <title>A chromosome-level genome assembly of the parasitoid wasp Eretmocerus hayati.</title>
        <authorList>
            <person name="Zhong Y."/>
            <person name="Liu S."/>
            <person name="Liu Y."/>
        </authorList>
    </citation>
    <scope>NUCLEOTIDE SEQUENCE</scope>
    <source>
        <strain evidence="1">ZJU_SS_LIU_2023</strain>
    </source>
</reference>
<organism evidence="1 2">
    <name type="scientific">Eretmocerus hayati</name>
    <dbReference type="NCBI Taxonomy" id="131215"/>
    <lineage>
        <taxon>Eukaryota</taxon>
        <taxon>Metazoa</taxon>
        <taxon>Ecdysozoa</taxon>
        <taxon>Arthropoda</taxon>
        <taxon>Hexapoda</taxon>
        <taxon>Insecta</taxon>
        <taxon>Pterygota</taxon>
        <taxon>Neoptera</taxon>
        <taxon>Endopterygota</taxon>
        <taxon>Hymenoptera</taxon>
        <taxon>Apocrita</taxon>
        <taxon>Proctotrupomorpha</taxon>
        <taxon>Chalcidoidea</taxon>
        <taxon>Aphelinidae</taxon>
        <taxon>Aphelininae</taxon>
        <taxon>Eretmocerus</taxon>
    </lineage>
</organism>
<name>A0ACC2NHE0_9HYME</name>
<gene>
    <name evidence="1" type="ORF">QAD02_001595</name>
</gene>
<dbReference type="Proteomes" id="UP001239111">
    <property type="component" value="Chromosome 3"/>
</dbReference>
<sequence>MLQLLLATYVVALKVYKKITPNGKLTVYLGKRDFIDHLEYVDPIDGIVVVENDYLQGRRVFGQVSTIYRYGREEDEVMGVKFSKELVLVREQIYPSKKEKELTPVQHKLLRKLGNNAYPFIFQFPANSPSSVTLQPGDDDQGKPLGVEYTVKIYVAESEDDKGHKRSAVTLAIKKLQTAPPARGRRLPSSLVSKGFTFSQGKLNLEVTLDKEIYYHGEKVSATVIVTNNSRKAVKNIKMFVMQHCEVTMVNAQFSRHVASLETREGCPITPGASFTKQFYLVPLASSNKDRRGIALDGHLKEDDVNLASSTMVAEGKAPNENMGIVISYSVRVKLNCGTLGGELMTDVPFKLMHPAQGSGGGESATVKESSRQGGGGRGGDSRGRDDMRRKQSVDRGRYDNYANDDDDNIVFEDFARLRMNDGDED</sequence>
<evidence type="ECO:0000313" key="2">
    <source>
        <dbReference type="Proteomes" id="UP001239111"/>
    </source>
</evidence>
<evidence type="ECO:0000313" key="1">
    <source>
        <dbReference type="EMBL" id="KAJ8670336.1"/>
    </source>
</evidence>